<dbReference type="AlphaFoldDB" id="A0A3B0MXL7"/>
<sequence>MSVNNGIPNSSLKYLHLVKPIVLDIRTETSTDEFKYTEDQEKRKYTCYKGYAVRRLIDSTGEKDGPVLMWEAGNSSHYAFEILKFGNSLKTREVCLCLVNGDYRIFAKRNGVWTRNDKITLDIGKSYSTNEYEYEVLGSETSKTNYTALEFEAILNTSYYTNYVATFNHLFNKIVDSVDNDGLGTVIWEANNPFECAKDVSLYSKSDKKYLGILLVNYNYILLKWSPKCKSWVDITDSRVNLSNFKYRTEVESAYNYIQDISFDYKVSLYYMRYCISFVDPNPENSEKVITKCLIYDLIKNIIKVRYTNGKSVSVDLDDTEIKLYHDNNSQKFKKPKYMSTSSDFYPNDNYYRILQDKTGKPITLDISNTNDKNRNYYKFGEISKFECKKGFKFTKIVDSNFENSLIWSSENNEYSKEVILINDIKTYLLTLTSSYKCLIFTCDDQNWENISHLGIDLTKFKFYDNNYNLISTCDFDACIKNCDCIITFNVDCHMVEYENIKLWSVSENSDYVKLSLICINILINRLNIFFLNHTVRRFIINNSNVNFISEDISTYCS</sequence>
<organism evidence="1">
    <name type="scientific">Theileria annulata</name>
    <dbReference type="NCBI Taxonomy" id="5874"/>
    <lineage>
        <taxon>Eukaryota</taxon>
        <taxon>Sar</taxon>
        <taxon>Alveolata</taxon>
        <taxon>Apicomplexa</taxon>
        <taxon>Aconoidasida</taxon>
        <taxon>Piroplasmida</taxon>
        <taxon>Theileriidae</taxon>
        <taxon>Theileria</taxon>
    </lineage>
</organism>
<dbReference type="VEuPathDB" id="PiroplasmaDB:TA09815"/>
<dbReference type="EMBL" id="UIVS01000004">
    <property type="protein sequence ID" value="SVP95573.1"/>
    <property type="molecule type" value="Genomic_DNA"/>
</dbReference>
<name>A0A3B0MXL7_THEAN</name>
<dbReference type="InterPro" id="IPR007480">
    <property type="entry name" value="DUF529"/>
</dbReference>
<evidence type="ECO:0000313" key="1">
    <source>
        <dbReference type="EMBL" id="SVP94967.1"/>
    </source>
</evidence>
<protein>
    <submittedName>
        <fullName evidence="1">SfiI-subtelomeric related protein family member, putative</fullName>
    </submittedName>
</protein>
<reference evidence="1" key="1">
    <citation type="submission" date="2018-07" db="EMBL/GenBank/DDBJ databases">
        <authorList>
            <person name="Quirk P.G."/>
            <person name="Krulwich T.A."/>
        </authorList>
    </citation>
    <scope>NUCLEOTIDE SEQUENCE</scope>
    <source>
        <strain evidence="1">Anand</strain>
    </source>
</reference>
<evidence type="ECO:0000313" key="2">
    <source>
        <dbReference type="EMBL" id="SVP95573.1"/>
    </source>
</evidence>
<proteinExistence type="predicted"/>
<gene>
    <name evidence="1" type="ORF">TAT_000373800</name>
    <name evidence="2" type="ORF">TAV_000373700</name>
</gene>
<dbReference type="EMBL" id="UIVT01000004">
    <property type="protein sequence ID" value="SVP94967.1"/>
    <property type="molecule type" value="Genomic_DNA"/>
</dbReference>
<dbReference type="Pfam" id="PF04385">
    <property type="entry name" value="FAINT"/>
    <property type="match status" value="1"/>
</dbReference>
<accession>A0A3B0MXL7</accession>